<sequence length="178" mass="19311">MSKLIYYVAASMDGYIATQDHELDWLTNFILGDDATPYDDFYQSIGAVIMGGKTYSWIMENAQGDWPYQDVPAFILTSQDLAIPQGTGISKVSGNANDIARHAKLAAKGKDVWVVGGGKSAAFFADAGELDQLYITTIPVFLGEGIKILPVNRSVVVTPVTSRFLQNGALESVLTIRK</sequence>
<gene>
    <name evidence="1" type="ORF">NCTC13193_02968</name>
</gene>
<dbReference type="EMBL" id="LR134492">
    <property type="protein sequence ID" value="VEI70344.1"/>
    <property type="molecule type" value="Genomic_DNA"/>
</dbReference>
<dbReference type="PANTHER" id="PTHR38011">
    <property type="entry name" value="DIHYDROFOLATE REDUCTASE FAMILY PROTEIN (AFU_ORTHOLOGUE AFUA_8G06820)"/>
    <property type="match status" value="1"/>
</dbReference>
<accession>A0A3S4X1B2</accession>
<organism evidence="1 2">
    <name type="scientific">Serratia fonticola</name>
    <dbReference type="NCBI Taxonomy" id="47917"/>
    <lineage>
        <taxon>Bacteria</taxon>
        <taxon>Pseudomonadati</taxon>
        <taxon>Pseudomonadota</taxon>
        <taxon>Gammaproteobacteria</taxon>
        <taxon>Enterobacterales</taxon>
        <taxon>Yersiniaceae</taxon>
        <taxon>Serratia</taxon>
    </lineage>
</organism>
<dbReference type="Gene3D" id="3.40.430.10">
    <property type="entry name" value="Dihydrofolate Reductase, subunit A"/>
    <property type="match status" value="1"/>
</dbReference>
<dbReference type="SUPFAM" id="SSF53597">
    <property type="entry name" value="Dihydrofolate reductase-like"/>
    <property type="match status" value="1"/>
</dbReference>
<name>A0A3S4X1B2_SERFO</name>
<dbReference type="Proteomes" id="UP000270487">
    <property type="component" value="Chromosome"/>
</dbReference>
<dbReference type="PANTHER" id="PTHR38011:SF11">
    <property type="entry name" value="2,5-DIAMINO-6-RIBOSYLAMINO-4(3H)-PYRIMIDINONE 5'-PHOSPHATE REDUCTASE"/>
    <property type="match status" value="1"/>
</dbReference>
<dbReference type="AlphaFoldDB" id="A0A3S4X1B2"/>
<proteinExistence type="predicted"/>
<reference evidence="1 2" key="1">
    <citation type="submission" date="2018-12" db="EMBL/GenBank/DDBJ databases">
        <authorList>
            <consortium name="Pathogen Informatics"/>
        </authorList>
    </citation>
    <scope>NUCLEOTIDE SEQUENCE [LARGE SCALE GENOMIC DNA]</scope>
    <source>
        <strain evidence="1 2">NCTC13193</strain>
    </source>
</reference>
<evidence type="ECO:0000313" key="2">
    <source>
        <dbReference type="Proteomes" id="UP000270487"/>
    </source>
</evidence>
<evidence type="ECO:0000313" key="1">
    <source>
        <dbReference type="EMBL" id="VEI70344.1"/>
    </source>
</evidence>
<dbReference type="InterPro" id="IPR050765">
    <property type="entry name" value="Riboflavin_Biosynth_HTPR"/>
</dbReference>
<protein>
    <submittedName>
        <fullName evidence="1">RibD C-terminal domain</fullName>
    </submittedName>
</protein>
<dbReference type="InterPro" id="IPR024072">
    <property type="entry name" value="DHFR-like_dom_sf"/>
</dbReference>